<protein>
    <submittedName>
        <fullName evidence="1">Uncharacterized protein</fullName>
    </submittedName>
</protein>
<reference evidence="1 2" key="1">
    <citation type="submission" date="2015-02" db="EMBL/GenBank/DDBJ databases">
        <title>Draft genome sequences of ten Microbacterium spp. with emphasis on heavy metal contaminated environments.</title>
        <authorList>
            <person name="Corretto E."/>
        </authorList>
    </citation>
    <scope>NUCLEOTIDE SEQUENCE [LARGE SCALE GENOMIC DNA]</scope>
    <source>
        <strain evidence="1 2">BEL163</strain>
    </source>
</reference>
<evidence type="ECO:0000313" key="1">
    <source>
        <dbReference type="EMBL" id="KJL24769.1"/>
    </source>
</evidence>
<dbReference type="EMBL" id="JYIV01000019">
    <property type="protein sequence ID" value="KJL24769.1"/>
    <property type="molecule type" value="Genomic_DNA"/>
</dbReference>
<name>A0A0F0KWD2_9MICO</name>
<comment type="caution">
    <text evidence="1">The sequence shown here is derived from an EMBL/GenBank/DDBJ whole genome shotgun (WGS) entry which is preliminary data.</text>
</comment>
<dbReference type="OrthoDB" id="2989479at2"/>
<sequence>MAGYEDRASVELHLTAAEALVLFEWLASVNESGALVVDEAERRVLWDLESQLETKLVEPFLPGYRALVDEAKRVVRGAN</sequence>
<proteinExistence type="predicted"/>
<organism evidence="1 2">
    <name type="scientific">Microbacterium oxydans</name>
    <dbReference type="NCBI Taxonomy" id="82380"/>
    <lineage>
        <taxon>Bacteria</taxon>
        <taxon>Bacillati</taxon>
        <taxon>Actinomycetota</taxon>
        <taxon>Actinomycetes</taxon>
        <taxon>Micrococcales</taxon>
        <taxon>Microbacteriaceae</taxon>
        <taxon>Microbacterium</taxon>
    </lineage>
</organism>
<evidence type="ECO:0000313" key="2">
    <source>
        <dbReference type="Proteomes" id="UP000033725"/>
    </source>
</evidence>
<gene>
    <name evidence="1" type="ORF">RN51_00919</name>
</gene>
<dbReference type="AlphaFoldDB" id="A0A0F0KWD2"/>
<dbReference type="Proteomes" id="UP000033725">
    <property type="component" value="Unassembled WGS sequence"/>
</dbReference>
<dbReference type="PATRIC" id="fig|82380.10.peg.922"/>
<accession>A0A0F0KWD2</accession>